<organism evidence="8 9">
    <name type="scientific">Azoarcus indigens</name>
    <dbReference type="NCBI Taxonomy" id="29545"/>
    <lineage>
        <taxon>Bacteria</taxon>
        <taxon>Pseudomonadati</taxon>
        <taxon>Pseudomonadota</taxon>
        <taxon>Betaproteobacteria</taxon>
        <taxon>Rhodocyclales</taxon>
        <taxon>Zoogloeaceae</taxon>
        <taxon>Azoarcus</taxon>
    </lineage>
</organism>
<comment type="caution">
    <text evidence="8">The sequence shown here is derived from an EMBL/GenBank/DDBJ whole genome shotgun (WGS) entry which is preliminary data.</text>
</comment>
<evidence type="ECO:0000313" key="9">
    <source>
        <dbReference type="Proteomes" id="UP000295129"/>
    </source>
</evidence>
<feature type="binding site" description="axial binding residue" evidence="6">
    <location>
        <position position="143"/>
    </location>
    <ligand>
        <name>heme c</name>
        <dbReference type="ChEBI" id="CHEBI:61717"/>
    </ligand>
    <ligandPart>
        <name>Fe</name>
        <dbReference type="ChEBI" id="CHEBI:18248"/>
    </ligandPart>
</feature>
<keyword evidence="5 6" id="KW-0408">Iron</keyword>
<evidence type="ECO:0000256" key="4">
    <source>
        <dbReference type="ARBA" id="ARBA00022982"/>
    </source>
</evidence>
<feature type="binding site" description="covalent" evidence="7">
    <location>
        <position position="142"/>
    </location>
    <ligand>
        <name>heme c</name>
        <dbReference type="ChEBI" id="CHEBI:61717"/>
    </ligand>
</feature>
<sequence length="148" mass="16349">MRRLLLPPILASLALAACGGKVEDTRPGQPVKHRQEAFKGFIRAFEPMGTMLRDDKYEQQAFAHLAQALVAQRDAPWSYFGPDTDYPPSKSTADVWKRPEAFEAARQRFIAATDTLASAAAGGDKAAAKQAYDAVYDSCKACHRDFRK</sequence>
<keyword evidence="9" id="KW-1185">Reference proteome</keyword>
<dbReference type="SUPFAM" id="SSF47175">
    <property type="entry name" value="Cytochromes"/>
    <property type="match status" value="1"/>
</dbReference>
<dbReference type="Proteomes" id="UP000295129">
    <property type="component" value="Unassembled WGS sequence"/>
</dbReference>
<dbReference type="GO" id="GO:0022900">
    <property type="term" value="P:electron transport chain"/>
    <property type="evidence" value="ECO:0007669"/>
    <property type="project" value="InterPro"/>
</dbReference>
<evidence type="ECO:0000256" key="2">
    <source>
        <dbReference type="ARBA" id="ARBA00022617"/>
    </source>
</evidence>
<dbReference type="EMBL" id="SNVV01000011">
    <property type="protein sequence ID" value="TDN49640.1"/>
    <property type="molecule type" value="Genomic_DNA"/>
</dbReference>
<keyword evidence="4" id="KW-0249">Electron transport</keyword>
<accession>A0A4R6DWI3</accession>
<evidence type="ECO:0000256" key="6">
    <source>
        <dbReference type="PIRSR" id="PIRSR000027-1"/>
    </source>
</evidence>
<gene>
    <name evidence="8" type="ORF">C7389_111119</name>
</gene>
<dbReference type="PROSITE" id="PS51009">
    <property type="entry name" value="CYTCII"/>
    <property type="match status" value="1"/>
</dbReference>
<evidence type="ECO:0000313" key="8">
    <source>
        <dbReference type="EMBL" id="TDN49640.1"/>
    </source>
</evidence>
<dbReference type="GO" id="GO:0042597">
    <property type="term" value="C:periplasmic space"/>
    <property type="evidence" value="ECO:0007669"/>
    <property type="project" value="InterPro"/>
</dbReference>
<name>A0A4R6DWI3_9RHOO</name>
<dbReference type="OrthoDB" id="5520910at2"/>
<dbReference type="GO" id="GO:0020037">
    <property type="term" value="F:heme binding"/>
    <property type="evidence" value="ECO:0007669"/>
    <property type="project" value="InterPro"/>
</dbReference>
<proteinExistence type="predicted"/>
<dbReference type="InterPro" id="IPR012127">
    <property type="entry name" value="Cyt_c_prime"/>
</dbReference>
<evidence type="ECO:0000256" key="5">
    <source>
        <dbReference type="ARBA" id="ARBA00023004"/>
    </source>
</evidence>
<comment type="PTM">
    <text evidence="7">Binds 1 heme group per subunit.</text>
</comment>
<evidence type="ECO:0000256" key="3">
    <source>
        <dbReference type="ARBA" id="ARBA00022723"/>
    </source>
</evidence>
<dbReference type="Gene3D" id="1.20.120.10">
    <property type="entry name" value="Cytochrome c/b562"/>
    <property type="match status" value="1"/>
</dbReference>
<dbReference type="PIRSF" id="PIRSF000027">
    <property type="entry name" value="Cytc_c_prime"/>
    <property type="match status" value="1"/>
</dbReference>
<keyword evidence="1" id="KW-0813">Transport</keyword>
<dbReference type="GO" id="GO:0009055">
    <property type="term" value="F:electron transfer activity"/>
    <property type="evidence" value="ECO:0007669"/>
    <property type="project" value="InterPro"/>
</dbReference>
<keyword evidence="2 7" id="KW-0349">Heme</keyword>
<keyword evidence="3 6" id="KW-0479">Metal-binding</keyword>
<dbReference type="InterPro" id="IPR002321">
    <property type="entry name" value="Cyt_c_II"/>
</dbReference>
<feature type="binding site" description="covalent" evidence="7">
    <location>
        <position position="139"/>
    </location>
    <ligand>
        <name>heme c</name>
        <dbReference type="ChEBI" id="CHEBI:61717"/>
    </ligand>
</feature>
<protein>
    <submittedName>
        <fullName evidence="8">Cytochrome c556</fullName>
    </submittedName>
</protein>
<evidence type="ECO:0000256" key="7">
    <source>
        <dbReference type="PIRSR" id="PIRSR000027-2"/>
    </source>
</evidence>
<dbReference type="GO" id="GO:0005506">
    <property type="term" value="F:iron ion binding"/>
    <property type="evidence" value="ECO:0007669"/>
    <property type="project" value="InterPro"/>
</dbReference>
<dbReference type="InterPro" id="IPR010980">
    <property type="entry name" value="Cyt_c/b562"/>
</dbReference>
<dbReference type="Pfam" id="PF01322">
    <property type="entry name" value="Cytochrom_C_2"/>
    <property type="match status" value="1"/>
</dbReference>
<dbReference type="PROSITE" id="PS51257">
    <property type="entry name" value="PROKAR_LIPOPROTEIN"/>
    <property type="match status" value="1"/>
</dbReference>
<dbReference type="AlphaFoldDB" id="A0A4R6DWI3"/>
<reference evidence="8 9" key="1">
    <citation type="submission" date="2019-03" db="EMBL/GenBank/DDBJ databases">
        <title>Genomic Encyclopedia of Type Strains, Phase IV (KMG-IV): sequencing the most valuable type-strain genomes for metagenomic binning, comparative biology and taxonomic classification.</title>
        <authorList>
            <person name="Goeker M."/>
        </authorList>
    </citation>
    <scope>NUCLEOTIDE SEQUENCE [LARGE SCALE GENOMIC DNA]</scope>
    <source>
        <strain evidence="8 9">DSM 12121</strain>
    </source>
</reference>
<dbReference type="RefSeq" id="WP_133592452.1">
    <property type="nucleotide sequence ID" value="NZ_SNVV01000011.1"/>
</dbReference>
<evidence type="ECO:0000256" key="1">
    <source>
        <dbReference type="ARBA" id="ARBA00022448"/>
    </source>
</evidence>